<evidence type="ECO:0000313" key="2">
    <source>
        <dbReference type="EMBL" id="AKS41830.1"/>
    </source>
</evidence>
<dbReference type="STRING" id="1579979.WM2015_1458"/>
<dbReference type="KEGG" id="wma:WM2015_1458"/>
<keyword evidence="1" id="KW-0732">Signal</keyword>
<reference evidence="2 3" key="1">
    <citation type="submission" date="2015-07" db="EMBL/GenBank/DDBJ databases">
        <authorList>
            <person name="Noorani M."/>
        </authorList>
    </citation>
    <scope>NUCLEOTIDE SEQUENCE [LARGE SCALE GENOMIC DNA]</scope>
    <source>
        <strain evidence="2 3">KCTC 42284</strain>
    </source>
</reference>
<dbReference type="InterPro" id="IPR051829">
    <property type="entry name" value="Multiheme_Cytochr_ET"/>
</dbReference>
<organism evidence="2 3">
    <name type="scientific">Wenzhouxiangella marina</name>
    <dbReference type="NCBI Taxonomy" id="1579979"/>
    <lineage>
        <taxon>Bacteria</taxon>
        <taxon>Pseudomonadati</taxon>
        <taxon>Pseudomonadota</taxon>
        <taxon>Gammaproteobacteria</taxon>
        <taxon>Chromatiales</taxon>
        <taxon>Wenzhouxiangellaceae</taxon>
        <taxon>Wenzhouxiangella</taxon>
    </lineage>
</organism>
<dbReference type="PATRIC" id="fig|1579979.3.peg.1496"/>
<gene>
    <name evidence="2" type="ORF">WM2015_1458</name>
</gene>
<evidence type="ECO:0000313" key="3">
    <source>
        <dbReference type="Proteomes" id="UP000066624"/>
    </source>
</evidence>
<dbReference type="GO" id="GO:0016491">
    <property type="term" value="F:oxidoreductase activity"/>
    <property type="evidence" value="ECO:0007669"/>
    <property type="project" value="TreeGrafter"/>
</dbReference>
<dbReference type="PANTHER" id="PTHR35038">
    <property type="entry name" value="DISSIMILATORY SULFITE REDUCTASE SIRA"/>
    <property type="match status" value="1"/>
</dbReference>
<dbReference type="EMBL" id="CP012154">
    <property type="protein sequence ID" value="AKS41830.1"/>
    <property type="molecule type" value="Genomic_DNA"/>
</dbReference>
<keyword evidence="3" id="KW-1185">Reference proteome</keyword>
<accession>A0A0K0XVY1</accession>
<dbReference type="SUPFAM" id="SSF48695">
    <property type="entry name" value="Multiheme cytochromes"/>
    <property type="match status" value="1"/>
</dbReference>
<dbReference type="InterPro" id="IPR036280">
    <property type="entry name" value="Multihaem_cyt_sf"/>
</dbReference>
<dbReference type="OrthoDB" id="9779283at2"/>
<evidence type="ECO:0000256" key="1">
    <source>
        <dbReference type="ARBA" id="ARBA00022729"/>
    </source>
</evidence>
<protein>
    <submittedName>
        <fullName evidence="2">Uncharacterized protein</fullName>
    </submittedName>
</protein>
<name>A0A0K0XVY1_9GAMM</name>
<dbReference type="RefSeq" id="WP_049725440.1">
    <property type="nucleotide sequence ID" value="NZ_CP012154.1"/>
</dbReference>
<proteinExistence type="predicted"/>
<sequence>MNRVHLRPSPRGRVIILFALTGLILLAGLAMAQDRYRRAKPPVSPEPPISINLPGTSNFDPDWGYVGAFASALECGSCHEATPNVPTVMFHDGVDVSPFTGWRHTMMANAFADPYFQAKLTSETATVPSLAGFIEDKCLTCHAPMGRTNAHHTGQGLDPEGQYRLATAVNEMHAREGVSCTVCHQIQPANFGEESSFSGGYEIDPILRDIFGPYDSPRGNLMFNQTGYNAVFGPDMESSELCATCHTLYTPVVDVNSNEPAGLNFPEQTPYFEWQNSIYSADLGGDVQCQDCHMPQPAPDYATVIATRNGTDPAPNWPLRQPFHAHEFVGGNAHMLDIFAEFREQLGLLDTTEDGFRAKAADSRNLLQNASAVIEVLDPEVDGDAILAPVRITNLAGHKLPTGYPSRRMWIHLRVLDANDQVVFESGAPNADGELALDALHGRSECLEPYENHISLAPRPCFEPHRDLIEDPDQVAIYESVMGDVNGLITYHLIYGSHYLKDNRIPPIGFRRSVLPADGASDIYGAARNDGDFSPSFPAQGSGQDVVRYRIPTGEAALSLSIEARLLYQSIRPNFVQGLHAPESESVSLFQKMYASVPPAPEVLATAERDFSPSKRR</sequence>
<dbReference type="PANTHER" id="PTHR35038:SF8">
    <property type="entry name" value="C-TYPE POLYHEME CYTOCHROME OMCC"/>
    <property type="match status" value="1"/>
</dbReference>
<dbReference type="Proteomes" id="UP000066624">
    <property type="component" value="Chromosome"/>
</dbReference>
<dbReference type="Gene3D" id="1.10.1130.10">
    <property type="entry name" value="Flavocytochrome C3, Chain A"/>
    <property type="match status" value="1"/>
</dbReference>
<dbReference type="AlphaFoldDB" id="A0A0K0XVY1"/>